<dbReference type="Proteomes" id="UP000052023">
    <property type="component" value="Unassembled WGS sequence"/>
</dbReference>
<organism evidence="2 3">
    <name type="scientific">Bradyrhizobium retamae</name>
    <dbReference type="NCBI Taxonomy" id="1300035"/>
    <lineage>
        <taxon>Bacteria</taxon>
        <taxon>Pseudomonadati</taxon>
        <taxon>Pseudomonadota</taxon>
        <taxon>Alphaproteobacteria</taxon>
        <taxon>Hyphomicrobiales</taxon>
        <taxon>Nitrobacteraceae</taxon>
        <taxon>Bradyrhizobium</taxon>
    </lineage>
</organism>
<protein>
    <submittedName>
        <fullName evidence="2">Uncharacterized protein</fullName>
    </submittedName>
</protein>
<feature type="compositionally biased region" description="Low complexity" evidence="1">
    <location>
        <begin position="460"/>
        <end position="480"/>
    </location>
</feature>
<evidence type="ECO:0000256" key="1">
    <source>
        <dbReference type="SAM" id="MobiDB-lite"/>
    </source>
</evidence>
<evidence type="ECO:0000313" key="3">
    <source>
        <dbReference type="Proteomes" id="UP000052023"/>
    </source>
</evidence>
<evidence type="ECO:0000313" key="2">
    <source>
        <dbReference type="EMBL" id="KRR21913.1"/>
    </source>
</evidence>
<accession>A0A0R3MP29</accession>
<gene>
    <name evidence="2" type="ORF">CQ13_07710</name>
</gene>
<dbReference type="RefSeq" id="WP_057845806.1">
    <property type="nucleotide sequence ID" value="NZ_LLYA01000170.1"/>
</dbReference>
<dbReference type="AlphaFoldDB" id="A0A0R3MP29"/>
<comment type="caution">
    <text evidence="2">The sequence shown here is derived from an EMBL/GenBank/DDBJ whole genome shotgun (WGS) entry which is preliminary data.</text>
</comment>
<proteinExistence type="predicted"/>
<feature type="region of interest" description="Disordered" evidence="1">
    <location>
        <begin position="434"/>
        <end position="486"/>
    </location>
</feature>
<name>A0A0R3MP29_9BRAD</name>
<feature type="region of interest" description="Disordered" evidence="1">
    <location>
        <begin position="102"/>
        <end position="125"/>
    </location>
</feature>
<dbReference type="OrthoDB" id="7330655at2"/>
<reference evidence="2 3" key="1">
    <citation type="submission" date="2014-03" db="EMBL/GenBank/DDBJ databases">
        <title>Bradyrhizobium valentinum sp. nov., isolated from effective nodules of Lupinus mariae-josephae, a lupine endemic of basic-lime soils in Eastern Spain.</title>
        <authorList>
            <person name="Duran D."/>
            <person name="Rey L."/>
            <person name="Navarro A."/>
            <person name="Busquets A."/>
            <person name="Imperial J."/>
            <person name="Ruiz-Argueso T."/>
        </authorList>
    </citation>
    <scope>NUCLEOTIDE SEQUENCE [LARGE SCALE GENOMIC DNA]</scope>
    <source>
        <strain evidence="2 3">Ro19</strain>
    </source>
</reference>
<dbReference type="EMBL" id="LLYA01000170">
    <property type="protein sequence ID" value="KRR21913.1"/>
    <property type="molecule type" value="Genomic_DNA"/>
</dbReference>
<sequence>MAGLLDLLTGQTGASPWNALYPSPLNAEADQAQQAREAAAAVLARRFRGASHAPAPEADTFGAGAVPFGFAGPGSMNVTAADIAGPAAAPAPFAPGAKPVPFTAGPVTSQPPAVAPASDLSSVNRNRAPDDFISVGDYQMPAFRGEAPAAPVAAPSAAPAVARGAPPAAAPFSLAGAGDGFGDRLMKGTRGFLGNLGNGPIGAIAGGLGALVTGQNTDPSSIAAEHGSMTARALLAKGASPAEVQAARYNPALMKALVENYYGKDRWNVVQVGEDADGRKKFMQQNQVDGTLREVQGVPAGGAPSGAEDFVTGPDGKRIPIPPGANRKEFIKQVTHAAADAATGKLTEAQAKASSFATRMDQAEKILSTVQGEGLSAMNRVAGAIPMAGNYLQSPQYQRYKQAASAFITAMLRQESGAAVNPAEFDRYEKELFPQPGDDPSVVAQKAQMRAAATEQMRRSAGPGFKAPGSSSPSGKTSSGITWSVN</sequence>
<keyword evidence="3" id="KW-1185">Reference proteome</keyword>